<keyword evidence="5" id="KW-1185">Reference proteome</keyword>
<dbReference type="Gene3D" id="3.90.230.10">
    <property type="entry name" value="Creatinase/methionine aminopeptidase superfamily"/>
    <property type="match status" value="1"/>
</dbReference>
<dbReference type="InterPro" id="IPR036005">
    <property type="entry name" value="Creatinase/aminopeptidase-like"/>
</dbReference>
<dbReference type="Pfam" id="PF23628">
    <property type="entry name" value="ARM_LIN_C"/>
    <property type="match status" value="1"/>
</dbReference>
<dbReference type="InterPro" id="IPR000994">
    <property type="entry name" value="Pept_M24"/>
</dbReference>
<dbReference type="InterPro" id="IPR029149">
    <property type="entry name" value="Creatin/AminoP/Spt16_N"/>
</dbReference>
<feature type="domain" description="Peptidase M24" evidence="2">
    <location>
        <begin position="74"/>
        <end position="154"/>
    </location>
</feature>
<gene>
    <name evidence="4" type="ORF">V8G54_033072</name>
</gene>
<evidence type="ECO:0000313" key="4">
    <source>
        <dbReference type="EMBL" id="WVY93984.1"/>
    </source>
</evidence>
<sequence length="461" mass="51618">MVVWSNCDTTEKIQSEELTKKNRSEKAERRREEKRTLLGARRRRRGFEENLCERLIADVEASYNKWRHPDPYIVNNVVCHFSPLASDEAVLEEGDILEIDMACHIDGFIAAVAHTHVLQDGPVSGRAANVIAAANTAAEVALRLVRPGKKYQTLFTWDAPEELKGVISKKDHELVYLYNSNLVDEIWKESRPKPPNNPVRVHDLKYAGLVASKLSILRSELVNAGSSAIVISMLDEIAWLLNLVEPQKFSAYREVAVNAIAEALDSSLNDEKAREKCCRALLILCGHFSSTGKIPTKTSTLKQAGYNHDGRKLKLTKMEEMEDGRRPNDEDGLFPQLQACLQELQKRENASGSQRYKSLRVLGLKRPNFSTSALPPLNCTPAVPQLQTSKELDAQLYPSCTQAADLQRAGRSAVSQLRPSYRLPEKNVAQLYLSFSKFSLLHSSKLCDSSIPWFGQQASCT</sequence>
<dbReference type="SUPFAM" id="SSF55920">
    <property type="entry name" value="Creatinase/aminopeptidase"/>
    <property type="match status" value="1"/>
</dbReference>
<feature type="domain" description="Putative E3 ubiquitin-protein ligase LIN ARM-like" evidence="3">
    <location>
        <begin position="243"/>
        <end position="329"/>
    </location>
</feature>
<evidence type="ECO:0000256" key="1">
    <source>
        <dbReference type="ARBA" id="ARBA00007319"/>
    </source>
</evidence>
<organism evidence="4 5">
    <name type="scientific">Vigna mungo</name>
    <name type="common">Black gram</name>
    <name type="synonym">Phaseolus mungo</name>
    <dbReference type="NCBI Taxonomy" id="3915"/>
    <lineage>
        <taxon>Eukaryota</taxon>
        <taxon>Viridiplantae</taxon>
        <taxon>Streptophyta</taxon>
        <taxon>Embryophyta</taxon>
        <taxon>Tracheophyta</taxon>
        <taxon>Spermatophyta</taxon>
        <taxon>Magnoliopsida</taxon>
        <taxon>eudicotyledons</taxon>
        <taxon>Gunneridae</taxon>
        <taxon>Pentapetalae</taxon>
        <taxon>rosids</taxon>
        <taxon>fabids</taxon>
        <taxon>Fabales</taxon>
        <taxon>Fabaceae</taxon>
        <taxon>Papilionoideae</taxon>
        <taxon>50 kb inversion clade</taxon>
        <taxon>NPAAA clade</taxon>
        <taxon>indigoferoid/millettioid clade</taxon>
        <taxon>Phaseoleae</taxon>
        <taxon>Vigna</taxon>
    </lineage>
</organism>
<dbReference type="PANTHER" id="PTHR10804:SF134">
    <property type="entry name" value="PROLIFERATION-ASSOCIATED 2G4-LIKE PROTEIN"/>
    <property type="match status" value="1"/>
</dbReference>
<proteinExistence type="inferred from homology"/>
<accession>A0AAQ3MMA0</accession>
<protein>
    <recommendedName>
        <fullName evidence="6">Peptidase M24 domain-containing protein</fullName>
    </recommendedName>
</protein>
<evidence type="ECO:0000313" key="5">
    <source>
        <dbReference type="Proteomes" id="UP001374535"/>
    </source>
</evidence>
<dbReference type="AlphaFoldDB" id="A0AAQ3MMA0"/>
<evidence type="ECO:0000259" key="3">
    <source>
        <dbReference type="Pfam" id="PF23628"/>
    </source>
</evidence>
<evidence type="ECO:0008006" key="6">
    <source>
        <dbReference type="Google" id="ProtNLM"/>
    </source>
</evidence>
<dbReference type="InterPro" id="IPR047113">
    <property type="entry name" value="PA2G4/ARX1"/>
</dbReference>
<dbReference type="Pfam" id="PF00557">
    <property type="entry name" value="Peptidase_M24"/>
    <property type="match status" value="1"/>
</dbReference>
<comment type="similarity">
    <text evidence="1">Belongs to the peptidase M24 family.</text>
</comment>
<dbReference type="InterPro" id="IPR055566">
    <property type="entry name" value="ARM_LIN"/>
</dbReference>
<evidence type="ECO:0000259" key="2">
    <source>
        <dbReference type="Pfam" id="PF00557"/>
    </source>
</evidence>
<dbReference type="Proteomes" id="UP001374535">
    <property type="component" value="Chromosome 10"/>
</dbReference>
<dbReference type="Gene3D" id="3.40.350.10">
    <property type="entry name" value="Creatinase/prolidase N-terminal domain"/>
    <property type="match status" value="1"/>
</dbReference>
<reference evidence="4 5" key="1">
    <citation type="journal article" date="2023" name="Life. Sci Alliance">
        <title>Evolutionary insights into 3D genome organization and epigenetic landscape of Vigna mungo.</title>
        <authorList>
            <person name="Junaid A."/>
            <person name="Singh B."/>
            <person name="Bhatia S."/>
        </authorList>
    </citation>
    <scope>NUCLEOTIDE SEQUENCE [LARGE SCALE GENOMIC DNA]</scope>
    <source>
        <strain evidence="4">Urdbean</strain>
    </source>
</reference>
<name>A0AAQ3MMA0_VIGMU</name>
<dbReference type="EMBL" id="CP144691">
    <property type="protein sequence ID" value="WVY93984.1"/>
    <property type="molecule type" value="Genomic_DNA"/>
</dbReference>
<dbReference type="PANTHER" id="PTHR10804">
    <property type="entry name" value="PROTEASE FAMILY M24 METHIONYL AMINOPEPTIDASE, AMINOPEPTIDASE P"/>
    <property type="match status" value="1"/>
</dbReference>